<name>A0A109JIL7_9BRAD</name>
<comment type="caution">
    <text evidence="1">The sequence shown here is derived from an EMBL/GenBank/DDBJ whole genome shotgun (WGS) entry which is preliminary data.</text>
</comment>
<organism evidence="1 2">
    <name type="scientific">Bradyrhizobium macuxiense</name>
    <dbReference type="NCBI Taxonomy" id="1755647"/>
    <lineage>
        <taxon>Bacteria</taxon>
        <taxon>Pseudomonadati</taxon>
        <taxon>Pseudomonadota</taxon>
        <taxon>Alphaproteobacteria</taxon>
        <taxon>Hyphomicrobiales</taxon>
        <taxon>Nitrobacteraceae</taxon>
        <taxon>Bradyrhizobium</taxon>
    </lineage>
</organism>
<sequence>MGGSAMIEGGGLGTFSLEQIGPSNVQSRNGVIDVLVKDETGAVAAKKPYLLYFRGSIGSGTALTRVCYGMRCRRTACAHTICGASSTVI</sequence>
<protein>
    <submittedName>
        <fullName evidence="1">Uncharacterized protein</fullName>
    </submittedName>
</protein>
<reference evidence="1 2" key="1">
    <citation type="submission" date="2015-11" db="EMBL/GenBank/DDBJ databases">
        <title>Draft Genome Sequence of the Strain BR 10303 (Bradyrhizobium sp.) isolated from nodules of Centrolobium paraense.</title>
        <authorList>
            <person name="Zelli J.E."/>
            <person name="Simoes-Araujo J.L."/>
            <person name="Barauna A.C."/>
            <person name="Silva K."/>
        </authorList>
    </citation>
    <scope>NUCLEOTIDE SEQUENCE [LARGE SCALE GENOMIC DNA]</scope>
    <source>
        <strain evidence="1 2">BR 10303</strain>
    </source>
</reference>
<evidence type="ECO:0000313" key="2">
    <source>
        <dbReference type="Proteomes" id="UP000057737"/>
    </source>
</evidence>
<dbReference type="AlphaFoldDB" id="A0A109JIL7"/>
<keyword evidence="2" id="KW-1185">Reference proteome</keyword>
<dbReference type="Proteomes" id="UP000057737">
    <property type="component" value="Unassembled WGS sequence"/>
</dbReference>
<dbReference type="EMBL" id="LNCU01000100">
    <property type="protein sequence ID" value="KWV49471.1"/>
    <property type="molecule type" value="Genomic_DNA"/>
</dbReference>
<accession>A0A109JIL7</accession>
<evidence type="ECO:0000313" key="1">
    <source>
        <dbReference type="EMBL" id="KWV49471.1"/>
    </source>
</evidence>
<gene>
    <name evidence="1" type="ORF">AS156_15990</name>
</gene>
<proteinExistence type="predicted"/>
<dbReference type="Gene3D" id="3.90.226.10">
    <property type="entry name" value="2-enoyl-CoA Hydratase, Chain A, domain 1"/>
    <property type="match status" value="1"/>
</dbReference>